<dbReference type="Gene3D" id="1.10.150.20">
    <property type="entry name" value="5' to 3' exonuclease, C-terminal subdomain"/>
    <property type="match status" value="1"/>
</dbReference>
<keyword evidence="7 12" id="KW-0496">Mitochondrion</keyword>
<comment type="similarity">
    <text evidence="2 10">Belongs to the phage and mitochondrial RNA polymerase family.</text>
</comment>
<dbReference type="PROSITE" id="PS00489">
    <property type="entry name" value="RNA_POL_PHAGE_2"/>
    <property type="match status" value="1"/>
</dbReference>
<dbReference type="InterPro" id="IPR029262">
    <property type="entry name" value="RPOL_N"/>
</dbReference>
<protein>
    <recommendedName>
        <fullName evidence="10">DNA-directed RNA polymerase</fullName>
        <ecNumber evidence="10">2.7.7.6</ecNumber>
    </recommendedName>
</protein>
<dbReference type="Gene3D" id="1.10.287.260">
    <property type="match status" value="1"/>
</dbReference>
<dbReference type="InterPro" id="IPR037159">
    <property type="entry name" value="RNA_POL_N_sf"/>
</dbReference>
<organism evidence="12 13">
    <name type="scientific">Plasmodiophora brassicae</name>
    <name type="common">Clubroot disease agent</name>
    <dbReference type="NCBI Taxonomy" id="37360"/>
    <lineage>
        <taxon>Eukaryota</taxon>
        <taxon>Sar</taxon>
        <taxon>Rhizaria</taxon>
        <taxon>Endomyxa</taxon>
        <taxon>Phytomyxea</taxon>
        <taxon>Plasmodiophorida</taxon>
        <taxon>Plasmodiophoridae</taxon>
        <taxon>Plasmodiophora</taxon>
    </lineage>
</organism>
<dbReference type="FunFam" id="1.10.150.20:FF:000041">
    <property type="entry name" value="DNA-directed RNA polymerase"/>
    <property type="match status" value="1"/>
</dbReference>
<geneLocation type="mitochondrion" evidence="12"/>
<dbReference type="Gene3D" id="1.10.287.280">
    <property type="match status" value="1"/>
</dbReference>
<dbReference type="EC" id="2.7.7.6" evidence="10"/>
<dbReference type="InterPro" id="IPR002092">
    <property type="entry name" value="DNA-dir_Rpol_phage-type"/>
</dbReference>
<evidence type="ECO:0000256" key="5">
    <source>
        <dbReference type="ARBA" id="ARBA00022695"/>
    </source>
</evidence>
<proteinExistence type="inferred from homology"/>
<dbReference type="InterPro" id="IPR024075">
    <property type="entry name" value="DNA-dir_RNA_pol_helix_hairp_sf"/>
</dbReference>
<evidence type="ECO:0000259" key="11">
    <source>
        <dbReference type="SMART" id="SM01311"/>
    </source>
</evidence>
<dbReference type="GO" id="GO:0006390">
    <property type="term" value="P:mitochondrial transcription"/>
    <property type="evidence" value="ECO:0007669"/>
    <property type="project" value="TreeGrafter"/>
</dbReference>
<dbReference type="PANTHER" id="PTHR10102">
    <property type="entry name" value="DNA-DIRECTED RNA POLYMERASE, MITOCHONDRIAL"/>
    <property type="match status" value="1"/>
</dbReference>
<dbReference type="GO" id="GO:0003899">
    <property type="term" value="F:DNA-directed RNA polymerase activity"/>
    <property type="evidence" value="ECO:0007669"/>
    <property type="project" value="UniProtKB-EC"/>
</dbReference>
<dbReference type="GO" id="GO:0034245">
    <property type="term" value="C:mitochondrial DNA-directed RNA polymerase complex"/>
    <property type="evidence" value="ECO:0007669"/>
    <property type="project" value="TreeGrafter"/>
</dbReference>
<comment type="subcellular location">
    <subcellularLocation>
        <location evidence="1">Mitochondrion</location>
    </subcellularLocation>
</comment>
<name>A0A3P3Y5Z4_PLABS</name>
<dbReference type="SUPFAM" id="SSF56672">
    <property type="entry name" value="DNA/RNA polymerases"/>
    <property type="match status" value="1"/>
</dbReference>
<evidence type="ECO:0000256" key="4">
    <source>
        <dbReference type="ARBA" id="ARBA00022679"/>
    </source>
</evidence>
<dbReference type="Gene3D" id="1.10.1320.10">
    <property type="entry name" value="DNA-directed RNA polymerase, N-terminal domain"/>
    <property type="match status" value="1"/>
</dbReference>
<dbReference type="PROSITE" id="PS00900">
    <property type="entry name" value="RNA_POL_PHAGE_1"/>
    <property type="match status" value="1"/>
</dbReference>
<dbReference type="Proteomes" id="UP000290189">
    <property type="component" value="Unassembled WGS sequence"/>
</dbReference>
<dbReference type="Pfam" id="PF00940">
    <property type="entry name" value="RNA_pol"/>
    <property type="match status" value="1"/>
</dbReference>
<evidence type="ECO:0000256" key="1">
    <source>
        <dbReference type="ARBA" id="ARBA00004173"/>
    </source>
</evidence>
<evidence type="ECO:0000256" key="9">
    <source>
        <dbReference type="ARBA" id="ARBA00048552"/>
    </source>
</evidence>
<dbReference type="InterPro" id="IPR043502">
    <property type="entry name" value="DNA/RNA_pol_sf"/>
</dbReference>
<keyword evidence="8 10" id="KW-0804">Transcription</keyword>
<keyword evidence="6" id="KW-0809">Transit peptide</keyword>
<feature type="domain" description="DNA-directed RNA polymerase N-terminal" evidence="11">
    <location>
        <begin position="228"/>
        <end position="508"/>
    </location>
</feature>
<dbReference type="Pfam" id="PF14700">
    <property type="entry name" value="RPOL_N"/>
    <property type="match status" value="1"/>
</dbReference>
<keyword evidence="5 10" id="KW-0548">Nucleotidyltransferase</keyword>
<dbReference type="PANTHER" id="PTHR10102:SF0">
    <property type="entry name" value="DNA-DIRECTED RNA POLYMERASE, MITOCHONDRIAL"/>
    <property type="match status" value="1"/>
</dbReference>
<evidence type="ECO:0000256" key="3">
    <source>
        <dbReference type="ARBA" id="ARBA00022478"/>
    </source>
</evidence>
<evidence type="ECO:0000256" key="2">
    <source>
        <dbReference type="ARBA" id="ARBA00009493"/>
    </source>
</evidence>
<evidence type="ECO:0000313" key="12">
    <source>
        <dbReference type="EMBL" id="SPQ95596.1"/>
    </source>
</evidence>
<dbReference type="FunFam" id="1.10.287.280:FF:000001">
    <property type="entry name" value="DNA-directed RNA polymerase"/>
    <property type="match status" value="1"/>
</dbReference>
<dbReference type="GO" id="GO:0003677">
    <property type="term" value="F:DNA binding"/>
    <property type="evidence" value="ECO:0007669"/>
    <property type="project" value="InterPro"/>
</dbReference>
<evidence type="ECO:0000256" key="8">
    <source>
        <dbReference type="ARBA" id="ARBA00023163"/>
    </source>
</evidence>
<dbReference type="EMBL" id="OVEO01000004">
    <property type="protein sequence ID" value="SPQ95596.1"/>
    <property type="molecule type" value="Genomic_DNA"/>
</dbReference>
<evidence type="ECO:0000313" key="13">
    <source>
        <dbReference type="Proteomes" id="UP000290189"/>
    </source>
</evidence>
<gene>
    <name evidence="12" type="ORF">PLBR_LOCUS2811</name>
</gene>
<evidence type="ECO:0000256" key="6">
    <source>
        <dbReference type="ARBA" id="ARBA00022946"/>
    </source>
</evidence>
<evidence type="ECO:0000256" key="7">
    <source>
        <dbReference type="ARBA" id="ARBA00023128"/>
    </source>
</evidence>
<keyword evidence="4 10" id="KW-0808">Transferase</keyword>
<reference evidence="12 13" key="1">
    <citation type="submission" date="2018-03" db="EMBL/GenBank/DDBJ databases">
        <authorList>
            <person name="Fogelqvist J."/>
        </authorList>
    </citation>
    <scope>NUCLEOTIDE SEQUENCE [LARGE SCALE GENOMIC DNA]</scope>
</reference>
<sequence>MARVRAAVRLSSAVPDAAAAAATTAAPPGSPASASPAGDMSWLYDMIGEEPYTAPSSSAAAPEAQSHPELLLNPPPPVAVVSTMPTFVPLDAGSDRKALLSSLLTGLFMYHLRRLGPSDLVEFISTKTGTLGIGALSTKLETGIPQGADGFTTDDEAFSMLQQMLIRIVDRNSDLSTIGIEQVRGVAVEVVAEDTVEMFKRFNDAVDASYEHYCKLSGTRNVDRRLLAEQVRLETMSREISINKYRRLKEELAICGKLVNMKVTQRLLLNWYNPLVHAICEEQGAIERNDSSLVDRRGYEGEIGILDPELLAVITLHETLKQTMTSEVAVVRLALCIGKAVADEVRLQQRLLNSVRRKPKTARLAIYQNEAIRKDTWSKTTCLKLGSRLVQLLCETAMVPTDEDADAKDEPAFIHRMIITEVNKRRGVVNLHPRCMELINVGHIRRESIGTDFMPMVVPPIPWTMPEYGGYVSSRSNVMKMRGSRAQEEALELADLTTIYKALDVLGAVPWRINARVLDVVEELWRQGGGVASLPSRTDAIIPPRTVEKGEKEPYEIWKDRMDKVKLNRETHSLRCDLELKLNIARTFNGFDFYFPHNIDFRGRAYTIAPHLQHMGSDVSRGLLLFARPKPLGDDGLFWLKVQLANLFGMDKLSLDSRADWADSVLSNIKSVARDPLGEMRDWWLSADDPFQALACCYEITDALAHPLGPALYESSLPVHMDGSCNGLQHYAALGLDEVGGRAVNLVASDVPQDVYSGVCDLVNEKVAKDAAEGNEIAQSLLGHVTRKVVKQTVMTSVYGVTFVGARKQIERRLIEAGVVPNADAAFKPSYYLSRATLDSLGSMFSNAKKLMEWMTDAATLISRTTSQAVSWITPLGLPVIQPYCQEHAFAVKTSMQVITLVDAQDVLPVSSQRQRSAFPPNYVHSLDATHMMMTALRCHDAGVAFAAVHDSYWTHAATVARMNKELRDQFVALHNQPLLENLAADFAMRYPMCEFKALPKRGTLDLNDVLNSQYFFD</sequence>
<dbReference type="AlphaFoldDB" id="A0A3P3Y5Z4"/>
<accession>A0A3P3Y5Z4</accession>
<dbReference type="InterPro" id="IPR046950">
    <property type="entry name" value="DNA-dir_Rpol_C_phage-type"/>
</dbReference>
<keyword evidence="3 10" id="KW-0240">DNA-directed RNA polymerase</keyword>
<comment type="catalytic activity">
    <reaction evidence="9 10">
        <text>RNA(n) + a ribonucleoside 5'-triphosphate = RNA(n+1) + diphosphate</text>
        <dbReference type="Rhea" id="RHEA:21248"/>
        <dbReference type="Rhea" id="RHEA-COMP:14527"/>
        <dbReference type="Rhea" id="RHEA-COMP:17342"/>
        <dbReference type="ChEBI" id="CHEBI:33019"/>
        <dbReference type="ChEBI" id="CHEBI:61557"/>
        <dbReference type="ChEBI" id="CHEBI:140395"/>
        <dbReference type="EC" id="2.7.7.6"/>
    </reaction>
</comment>
<comment type="function">
    <text evidence="10">DNA-dependent RNA polymerase catalyzes the transcription of DNA into RNA using the four ribonucleoside triphosphates as substrates.</text>
</comment>
<evidence type="ECO:0000256" key="10">
    <source>
        <dbReference type="RuleBase" id="RU003805"/>
    </source>
</evidence>
<dbReference type="SMART" id="SM01311">
    <property type="entry name" value="RPOL_N"/>
    <property type="match status" value="1"/>
</dbReference>